<comment type="caution">
    <text evidence="2">The sequence shown here is derived from an EMBL/GenBank/DDBJ whole genome shotgun (WGS) entry which is preliminary data.</text>
</comment>
<dbReference type="Pfam" id="PF09359">
    <property type="entry name" value="VTC"/>
    <property type="match status" value="1"/>
</dbReference>
<reference evidence="2" key="1">
    <citation type="submission" date="2013-12" db="EMBL/GenBank/DDBJ databases">
        <title>A Varibaculum cambriense genome reconstructed from a premature infant gut community with otherwise low bacterial novelty that shifts toward anaerobic metabolism during the third week of life.</title>
        <authorList>
            <person name="Brown C.T."/>
            <person name="Sharon I."/>
            <person name="Thomas B.C."/>
            <person name="Castelle C.J."/>
            <person name="Morowitz M.J."/>
            <person name="Banfield J.F."/>
        </authorList>
    </citation>
    <scope>NUCLEOTIDE SEQUENCE</scope>
</reference>
<name>W1WNQ9_9ZZZZ</name>
<feature type="domain" description="VTC" evidence="1">
    <location>
        <begin position="5"/>
        <end position="221"/>
    </location>
</feature>
<dbReference type="CDD" id="cd07750">
    <property type="entry name" value="PolyPPase_VTC_like"/>
    <property type="match status" value="1"/>
</dbReference>
<dbReference type="GO" id="GO:0006799">
    <property type="term" value="P:polyphosphate biosynthetic process"/>
    <property type="evidence" value="ECO:0007669"/>
    <property type="project" value="UniProtKB-ARBA"/>
</dbReference>
<dbReference type="Gene3D" id="3.20.100.30">
    <property type="entry name" value="VTC, catalytic tunnel domain"/>
    <property type="match status" value="1"/>
</dbReference>
<sequence length="227" mass="27117">MLEYRNEYKYICSEAELKIIEHRLRPIMKVDAHQSGNSYRIRSLYFDDYYRTAFNENEIGIDNRKKFRIRVYDNPKEMIRLEVKYKSRGKTHKDSCQISQEVCEKIMAGERPNFDKNDPNPLKLLYIEMSMYDMKPVVVIEYERTAFTYPLGNVRVTLDRNISYSKEVENFLEDRMNLTPIQSKGQHVLEVKYDEFIPDYIAQVLELGNLNRTAFSKFYLGELLKNK</sequence>
<accession>W1WNQ9</accession>
<proteinExistence type="predicted"/>
<dbReference type="InterPro" id="IPR042267">
    <property type="entry name" value="VTC_sf"/>
</dbReference>
<organism evidence="2">
    <name type="scientific">human gut metagenome</name>
    <dbReference type="NCBI Taxonomy" id="408170"/>
    <lineage>
        <taxon>unclassified sequences</taxon>
        <taxon>metagenomes</taxon>
        <taxon>organismal metagenomes</taxon>
    </lineage>
</organism>
<dbReference type="AlphaFoldDB" id="W1WNQ9"/>
<evidence type="ECO:0000259" key="1">
    <source>
        <dbReference type="Pfam" id="PF09359"/>
    </source>
</evidence>
<gene>
    <name evidence="2" type="ORF">Q604_UNBC18476G0002</name>
</gene>
<dbReference type="InterPro" id="IPR018966">
    <property type="entry name" value="VTC_domain"/>
</dbReference>
<evidence type="ECO:0000313" key="2">
    <source>
        <dbReference type="EMBL" id="ETJ19812.1"/>
    </source>
</evidence>
<protein>
    <recommendedName>
        <fullName evidence="1">VTC domain-containing protein</fullName>
    </recommendedName>
</protein>
<dbReference type="EMBL" id="AZMM01018476">
    <property type="protein sequence ID" value="ETJ19812.1"/>
    <property type="molecule type" value="Genomic_DNA"/>
</dbReference>